<dbReference type="SMART" id="SM00014">
    <property type="entry name" value="acidPPc"/>
    <property type="match status" value="1"/>
</dbReference>
<feature type="transmembrane region" description="Helical" evidence="1">
    <location>
        <begin position="116"/>
        <end position="134"/>
    </location>
</feature>
<sequence length="255" mass="28189">MTDSNIGKIFLSPFRVASDLMRALIKPADAGAPSPWCLEMTALALVIPFIIVVLHIWDAQIVESAMGSELLVLHWLRASTDLVRTSVWVAICGTVWLSTTFLLAPNVRSLFSDRIIHLHAWATFVLLSIVVGGIPTELAKLVIGRARPLMLEELGPAYFSPFNGTNLFESFPSGHSLMAGILLISIWIFLPRWKLLLVPLCLVFPISRVVAGVHYPTDVVAGLTIGILSAWWVARYMATRNIIFYLDKGMALPRV</sequence>
<dbReference type="Proteomes" id="UP000249453">
    <property type="component" value="Unassembled WGS sequence"/>
</dbReference>
<feature type="transmembrane region" description="Helical" evidence="1">
    <location>
        <begin position="195"/>
        <end position="213"/>
    </location>
</feature>
<comment type="caution">
    <text evidence="3">The sequence shown here is derived from an EMBL/GenBank/DDBJ whole genome shotgun (WGS) entry which is preliminary data.</text>
</comment>
<dbReference type="Pfam" id="PF01569">
    <property type="entry name" value="PAP2"/>
    <property type="match status" value="1"/>
</dbReference>
<feature type="transmembrane region" description="Helical" evidence="1">
    <location>
        <begin position="171"/>
        <end position="190"/>
    </location>
</feature>
<organism evidence="3 4">
    <name type="scientific">Falsochrobactrum ovis</name>
    <dbReference type="NCBI Taxonomy" id="1293442"/>
    <lineage>
        <taxon>Bacteria</taxon>
        <taxon>Pseudomonadati</taxon>
        <taxon>Pseudomonadota</taxon>
        <taxon>Alphaproteobacteria</taxon>
        <taxon>Hyphomicrobiales</taxon>
        <taxon>Brucellaceae</taxon>
        <taxon>Falsochrobactrum</taxon>
    </lineage>
</organism>
<keyword evidence="4" id="KW-1185">Reference proteome</keyword>
<keyword evidence="1" id="KW-0472">Membrane</keyword>
<accession>A0A364JVD1</accession>
<name>A0A364JVD1_9HYPH</name>
<gene>
    <name evidence="3" type="ORF">C7374_105101</name>
</gene>
<dbReference type="Gene3D" id="1.20.144.10">
    <property type="entry name" value="Phosphatidic acid phosphatase type 2/haloperoxidase"/>
    <property type="match status" value="1"/>
</dbReference>
<evidence type="ECO:0000256" key="1">
    <source>
        <dbReference type="SAM" id="Phobius"/>
    </source>
</evidence>
<reference evidence="3 4" key="1">
    <citation type="submission" date="2018-06" db="EMBL/GenBank/DDBJ databases">
        <title>Genomic Encyclopedia of Type Strains, Phase IV (KMG-IV): sequencing the most valuable type-strain genomes for metagenomic binning, comparative biology and taxonomic classification.</title>
        <authorList>
            <person name="Goeker M."/>
        </authorList>
    </citation>
    <scope>NUCLEOTIDE SEQUENCE [LARGE SCALE GENOMIC DNA]</scope>
    <source>
        <strain evidence="3 4">DSM 26720</strain>
    </source>
</reference>
<dbReference type="PANTHER" id="PTHR14969">
    <property type="entry name" value="SPHINGOSINE-1-PHOSPHATE PHOSPHOHYDROLASE"/>
    <property type="match status" value="1"/>
</dbReference>
<feature type="domain" description="Phosphatidic acid phosphatase type 2/haloperoxidase" evidence="2">
    <location>
        <begin position="116"/>
        <end position="234"/>
    </location>
</feature>
<proteinExistence type="predicted"/>
<dbReference type="InterPro" id="IPR000326">
    <property type="entry name" value="PAP2/HPO"/>
</dbReference>
<feature type="transmembrane region" description="Helical" evidence="1">
    <location>
        <begin position="36"/>
        <end position="57"/>
    </location>
</feature>
<dbReference type="RefSeq" id="WP_245412610.1">
    <property type="nucleotide sequence ID" value="NZ_JBHEEY010000004.1"/>
</dbReference>
<dbReference type="AlphaFoldDB" id="A0A364JVD1"/>
<protein>
    <submittedName>
        <fullName evidence="3">Membrane-associated phospholipid phosphatase</fullName>
    </submittedName>
</protein>
<dbReference type="EMBL" id="QLMK01000005">
    <property type="protein sequence ID" value="RAK29051.1"/>
    <property type="molecule type" value="Genomic_DNA"/>
</dbReference>
<keyword evidence="1" id="KW-1133">Transmembrane helix</keyword>
<evidence type="ECO:0000313" key="4">
    <source>
        <dbReference type="Proteomes" id="UP000249453"/>
    </source>
</evidence>
<feature type="transmembrane region" description="Helical" evidence="1">
    <location>
        <begin position="85"/>
        <end position="104"/>
    </location>
</feature>
<dbReference type="InterPro" id="IPR036938">
    <property type="entry name" value="PAP2/HPO_sf"/>
</dbReference>
<keyword evidence="1" id="KW-0812">Transmembrane</keyword>
<dbReference type="SUPFAM" id="SSF48317">
    <property type="entry name" value="Acid phosphatase/Vanadium-dependent haloperoxidase"/>
    <property type="match status" value="1"/>
</dbReference>
<evidence type="ECO:0000259" key="2">
    <source>
        <dbReference type="SMART" id="SM00014"/>
    </source>
</evidence>
<dbReference type="GO" id="GO:0042392">
    <property type="term" value="F:sphingosine-1-phosphate phosphatase activity"/>
    <property type="evidence" value="ECO:0007669"/>
    <property type="project" value="TreeGrafter"/>
</dbReference>
<dbReference type="PANTHER" id="PTHR14969:SF13">
    <property type="entry name" value="AT30094P"/>
    <property type="match status" value="1"/>
</dbReference>
<evidence type="ECO:0000313" key="3">
    <source>
        <dbReference type="EMBL" id="RAK29051.1"/>
    </source>
</evidence>
<feature type="transmembrane region" description="Helical" evidence="1">
    <location>
        <begin position="219"/>
        <end position="238"/>
    </location>
</feature>